<dbReference type="EMBL" id="CWGJ01000011">
    <property type="protein sequence ID" value="CRX38006.1"/>
    <property type="molecule type" value="Genomic_DNA"/>
</dbReference>
<feature type="coiled-coil region" evidence="1">
    <location>
        <begin position="146"/>
        <end position="173"/>
    </location>
</feature>
<gene>
    <name evidence="2" type="ORF">ELAC_0654</name>
</gene>
<protein>
    <submittedName>
        <fullName evidence="2">Uncharacterized protein</fullName>
    </submittedName>
</protein>
<name>A0A0H5DNP9_9BACT</name>
<sequence length="627" mass="73196">MSWQAIDFQRIVVLDQSLVQQLDHYLQDKEAELGQEILASFPTGKEGIAPPMLEPSKLLRLKLSDAIEGFSKRVRSAIQREDELVNDEVLKHVRFKVEESFLNYIEVLEGCVRELFLQVDQTGLEGWTSDLLMAIDFFKDLLYHHIEDSILVLKRLENVLKEYRKACREKEGGFLVVKALADSFLPVLDSSLVSNLERLEKYLKSSHKKCSRYLVDYLQIEDQVNISLKKLNNYQALEKLEEGQRQKYKRVYFYAKLGQMNARPKPSFFQELMRALSHTVSVEYALEIFRDYVKALYGAHYHQSRVLKKEKVRYLSEPGGKDKINEVVKGYRSEILSLGSTVARYRELILKTDPNPYVGTKWGFTEGIVAPEPQQAKQLLELEFEVENLKKLNDQIKAAIAKAGEGPQPPEKIPFDPAVHKMLHEMGQPLTTYGMVKGRAEKLLDHLGEINELGSTNPHAIEYTGDILSKMLRADWKFHILHEIPFFQEIIKNHFGITGGIEERRHLNRMNKFTYVTKELELWVTRRETRKHEREIEFDVNDLKVYLQDFLALVQRASQEEVEHQVKKQKVYDLAHLLLIYRNLFGEFFHHLENTSLEGRRLRQKLLFVDQYFESADQKLYEMKSSL</sequence>
<reference evidence="3" key="1">
    <citation type="submission" date="2015-06" db="EMBL/GenBank/DDBJ databases">
        <authorList>
            <person name="Bertelli C."/>
        </authorList>
    </citation>
    <scope>NUCLEOTIDE SEQUENCE [LARGE SCALE GENOMIC DNA]</scope>
    <source>
        <strain evidence="3">CRIB-30</strain>
    </source>
</reference>
<evidence type="ECO:0000313" key="2">
    <source>
        <dbReference type="EMBL" id="CRX38006.1"/>
    </source>
</evidence>
<organism evidence="2 3">
    <name type="scientific">Estrella lausannensis</name>
    <dbReference type="NCBI Taxonomy" id="483423"/>
    <lineage>
        <taxon>Bacteria</taxon>
        <taxon>Pseudomonadati</taxon>
        <taxon>Chlamydiota</taxon>
        <taxon>Chlamydiia</taxon>
        <taxon>Parachlamydiales</taxon>
        <taxon>Candidatus Criblamydiaceae</taxon>
        <taxon>Estrella</taxon>
    </lineage>
</organism>
<dbReference type="RefSeq" id="WP_098037863.1">
    <property type="nucleotide sequence ID" value="NZ_CWGJ01000011.1"/>
</dbReference>
<accession>A0A0H5DNP9</accession>
<dbReference type="OrthoDB" id="20426at2"/>
<keyword evidence="1" id="KW-0175">Coiled coil</keyword>
<proteinExistence type="predicted"/>
<dbReference type="AlphaFoldDB" id="A0A0H5DNP9"/>
<keyword evidence="3" id="KW-1185">Reference proteome</keyword>
<dbReference type="Proteomes" id="UP000220251">
    <property type="component" value="Unassembled WGS sequence"/>
</dbReference>
<evidence type="ECO:0000256" key="1">
    <source>
        <dbReference type="SAM" id="Coils"/>
    </source>
</evidence>
<evidence type="ECO:0000313" key="3">
    <source>
        <dbReference type="Proteomes" id="UP000220251"/>
    </source>
</evidence>